<evidence type="ECO:0000256" key="2">
    <source>
        <dbReference type="ARBA" id="ARBA00022801"/>
    </source>
</evidence>
<proteinExistence type="predicted"/>
<organism evidence="5 6">
    <name type="scientific">Escherichia coli</name>
    <dbReference type="NCBI Taxonomy" id="562"/>
    <lineage>
        <taxon>Bacteria</taxon>
        <taxon>Pseudomonadati</taxon>
        <taxon>Pseudomonadota</taxon>
        <taxon>Gammaproteobacteria</taxon>
        <taxon>Enterobacterales</taxon>
        <taxon>Enterobacteriaceae</taxon>
        <taxon>Escherichia</taxon>
    </lineage>
</organism>
<gene>
    <name evidence="5" type="ORF">C2R31_003936</name>
</gene>
<dbReference type="Gene3D" id="3.90.70.20">
    <property type="match status" value="1"/>
</dbReference>
<evidence type="ECO:0000259" key="4">
    <source>
        <dbReference type="Pfam" id="PF03543"/>
    </source>
</evidence>
<reference evidence="5 6" key="1">
    <citation type="submission" date="2018-08" db="EMBL/GenBank/DDBJ databases">
        <authorList>
            <consortium name="PulseNet: The National Subtyping Network for Foodborne Disease Surveillance"/>
            <person name="Tarr C.L."/>
            <person name="Trees E."/>
            <person name="Katz L.S."/>
            <person name="Carleton-Romer H.A."/>
            <person name="Stroika S."/>
            <person name="Kucerova Z."/>
            <person name="Roache K.F."/>
            <person name="Sabol A.L."/>
            <person name="Besser J."/>
            <person name="Gerner-Smidt P."/>
        </authorList>
    </citation>
    <scope>NUCLEOTIDE SEQUENCE [LARGE SCALE GENOMIC DNA]</scope>
    <source>
        <strain evidence="5 6">PNUSAE011918</strain>
    </source>
</reference>
<dbReference type="Pfam" id="PF03543">
    <property type="entry name" value="Peptidase_C58"/>
    <property type="match status" value="1"/>
</dbReference>
<evidence type="ECO:0000256" key="3">
    <source>
        <dbReference type="ARBA" id="ARBA00022807"/>
    </source>
</evidence>
<evidence type="ECO:0000256" key="1">
    <source>
        <dbReference type="ARBA" id="ARBA00022670"/>
    </source>
</evidence>
<dbReference type="InterPro" id="IPR006473">
    <property type="entry name" value="Peptidase_C58_Yopt"/>
</dbReference>
<dbReference type="SUPFAM" id="SSF54001">
    <property type="entry name" value="Cysteine proteinases"/>
    <property type="match status" value="1"/>
</dbReference>
<dbReference type="InterPro" id="IPR038765">
    <property type="entry name" value="Papain-like_cys_pep_sf"/>
</dbReference>
<keyword evidence="1" id="KW-0645">Protease</keyword>
<dbReference type="Proteomes" id="UP000567387">
    <property type="component" value="Unassembled WGS sequence"/>
</dbReference>
<dbReference type="GO" id="GO:0006508">
    <property type="term" value="P:proteolysis"/>
    <property type="evidence" value="ECO:0007669"/>
    <property type="project" value="UniProtKB-KW"/>
</dbReference>
<protein>
    <recommendedName>
        <fullName evidence="4">Peptidase C58 YopT-type domain-containing protein</fullName>
    </recommendedName>
</protein>
<sequence length="175" mass="20792">MDLIFKYKQATFLRAQQIDRNFHSGLCFIMCIDYIYNKKHNLPCDFLYFCKTWQFTSRHRALLYLYQSGKYSGDPYLMKNGKLTLKHLRKAEHPIEIYLLTQGCYIINISLDQGTKAHAVAYIKKIGETLFFDPNHGEYNIKNKLNLLDFLKREYSTRVDYISIYQVTESVYHSV</sequence>
<comment type="caution">
    <text evidence="5">The sequence shown here is derived from an EMBL/GenBank/DDBJ whole genome shotgun (WGS) entry which is preliminary data.</text>
</comment>
<evidence type="ECO:0000313" key="6">
    <source>
        <dbReference type="Proteomes" id="UP000567387"/>
    </source>
</evidence>
<feature type="domain" description="Peptidase C58 YopT-type" evidence="4">
    <location>
        <begin position="107"/>
        <end position="150"/>
    </location>
</feature>
<keyword evidence="2" id="KW-0378">Hydrolase</keyword>
<dbReference type="AlphaFoldDB" id="A0A8S7B366"/>
<accession>A0A8S7B366</accession>
<dbReference type="RefSeq" id="WP_147696938.1">
    <property type="nucleotide sequence ID" value="NZ_CP035861.1"/>
</dbReference>
<dbReference type="EMBL" id="AASCBU010000022">
    <property type="protein sequence ID" value="EFA8786036.1"/>
    <property type="molecule type" value="Genomic_DNA"/>
</dbReference>
<name>A0A8S7B366_ECOLX</name>
<dbReference type="GO" id="GO:0004197">
    <property type="term" value="F:cysteine-type endopeptidase activity"/>
    <property type="evidence" value="ECO:0007669"/>
    <property type="project" value="InterPro"/>
</dbReference>
<keyword evidence="3" id="KW-0788">Thiol protease</keyword>
<evidence type="ECO:0000313" key="5">
    <source>
        <dbReference type="EMBL" id="EFA8786036.1"/>
    </source>
</evidence>